<dbReference type="EMBL" id="BK032802">
    <property type="protein sequence ID" value="DAF61067.1"/>
    <property type="molecule type" value="Genomic_DNA"/>
</dbReference>
<protein>
    <submittedName>
        <fullName evidence="1">Endopeptidase tail</fullName>
    </submittedName>
</protein>
<reference evidence="1" key="1">
    <citation type="journal article" date="2021" name="Proc. Natl. Acad. Sci. U.S.A.">
        <title>A Catalog of Tens of Thousands of Viruses from Human Metagenomes Reveals Hidden Associations with Chronic Diseases.</title>
        <authorList>
            <person name="Tisza M.J."/>
            <person name="Buck C.B."/>
        </authorList>
    </citation>
    <scope>NUCLEOTIDE SEQUENCE</scope>
    <source>
        <strain evidence="1">Ctesc4</strain>
    </source>
</reference>
<sequence>MGQTLHVFVDVDLSDGTRFTVDRGWFLIQEVSPSREGGVNVTCKGLMQRLADDPFPFPSSPPAGSTLRTELERLCYPYLSVVLDGVSDRGLPGGLAWGRSRTDAVESLLSSYGLVGRVMEDGALHVVRPDSSRVDARYTEGSLVLEANAKWTHTHPNHWLAVGSKTESVKTDAKHSHSVKHDWWSEAWADGAFDKSLYGVVTEVVEAKAADGQYDVDRAAGLAVRRFSPSGVKSFTMVPDYRVDIGDVVSVDSDLGNVIGSVSGYSMPLDGSVETMRIDIEGVI</sequence>
<name>A0A8S5TDF1_9VIRU</name>
<accession>A0A8S5TDF1</accession>
<organism evidence="1">
    <name type="scientific">Phage sp. ctesc4</name>
    <dbReference type="NCBI Taxonomy" id="2828008"/>
    <lineage>
        <taxon>Viruses</taxon>
    </lineage>
</organism>
<proteinExistence type="predicted"/>
<evidence type="ECO:0000313" key="1">
    <source>
        <dbReference type="EMBL" id="DAF61067.1"/>
    </source>
</evidence>